<proteinExistence type="predicted"/>
<feature type="compositionally biased region" description="Basic and acidic residues" evidence="3">
    <location>
        <begin position="80"/>
        <end position="111"/>
    </location>
</feature>
<dbReference type="KEGG" id="piv:NCTC13079_00273"/>
<dbReference type="OrthoDB" id="9806013at2"/>
<keyword evidence="5" id="KW-1185">Reference proteome</keyword>
<dbReference type="EMBL" id="LR134523">
    <property type="protein sequence ID" value="VEJ34687.1"/>
    <property type="molecule type" value="Genomic_DNA"/>
</dbReference>
<evidence type="ECO:0000256" key="1">
    <source>
        <dbReference type="ARBA" id="ARBA00022801"/>
    </source>
</evidence>
<dbReference type="Proteomes" id="UP000269544">
    <property type="component" value="Chromosome"/>
</dbReference>
<dbReference type="InterPro" id="IPR005754">
    <property type="entry name" value="Sortase"/>
</dbReference>
<sequence length="297" mass="33033">MKKYLIRAVELALVLCILFSAYKIFDYYHSNQSFQADQAEFVQAMERAEAASPAATPPENPAEPAAKEETPALPLPAKSAEAKPEEAAPASETREAAREEAPAPAAEKARTEAAPASSKNAIRSLKDRYPDVVGRIRVPGTAVDFPVVQGEDNAFYLDHNYKGEYHPFGAVFMDARDAADFSDYNTVLYGHNVRSGHVFHELVQYGDEEFRAAHPLIYVDTPRGQMAYRVVAAYDVSAYADYRKPQYSGEDKARFLSRIDAENLLPYTMPRNGKILTLSTCSDRDDRMVIHAVRTES</sequence>
<feature type="active site" description="Proton donor/acceptor" evidence="2">
    <location>
        <position position="191"/>
    </location>
</feature>
<dbReference type="InterPro" id="IPR023365">
    <property type="entry name" value="Sortase_dom-sf"/>
</dbReference>
<keyword evidence="1" id="KW-0378">Hydrolase</keyword>
<dbReference type="Pfam" id="PF04203">
    <property type="entry name" value="Sortase"/>
    <property type="match status" value="1"/>
</dbReference>
<evidence type="ECO:0000313" key="5">
    <source>
        <dbReference type="Proteomes" id="UP000269544"/>
    </source>
</evidence>
<dbReference type="RefSeq" id="WP_126464740.1">
    <property type="nucleotide sequence ID" value="NZ_LR134523.1"/>
</dbReference>
<protein>
    <submittedName>
        <fullName evidence="4">Sortase, SrtB family</fullName>
    </submittedName>
</protein>
<feature type="region of interest" description="Disordered" evidence="3">
    <location>
        <begin position="47"/>
        <end position="121"/>
    </location>
</feature>
<reference evidence="4 5" key="1">
    <citation type="submission" date="2018-12" db="EMBL/GenBank/DDBJ databases">
        <authorList>
            <consortium name="Pathogen Informatics"/>
        </authorList>
    </citation>
    <scope>NUCLEOTIDE SEQUENCE [LARGE SCALE GENOMIC DNA]</scope>
    <source>
        <strain evidence="4 5">NCTC13079</strain>
    </source>
</reference>
<dbReference type="InterPro" id="IPR009835">
    <property type="entry name" value="SrtB"/>
</dbReference>
<dbReference type="CDD" id="cd05826">
    <property type="entry name" value="Sortase_B"/>
    <property type="match status" value="1"/>
</dbReference>
<evidence type="ECO:0000256" key="3">
    <source>
        <dbReference type="SAM" id="MobiDB-lite"/>
    </source>
</evidence>
<evidence type="ECO:0000313" key="4">
    <source>
        <dbReference type="EMBL" id="VEJ34687.1"/>
    </source>
</evidence>
<gene>
    <name evidence="4" type="ORF">NCTC13079_00273</name>
</gene>
<dbReference type="AlphaFoldDB" id="A0A448UZW9"/>
<dbReference type="Gene3D" id="2.40.260.10">
    <property type="entry name" value="Sortase"/>
    <property type="match status" value="1"/>
</dbReference>
<dbReference type="SUPFAM" id="SSF63817">
    <property type="entry name" value="Sortase"/>
    <property type="match status" value="1"/>
</dbReference>
<organism evidence="4 5">
    <name type="scientific">Aedoeadaptatus ivorii</name>
    <dbReference type="NCBI Taxonomy" id="54006"/>
    <lineage>
        <taxon>Bacteria</taxon>
        <taxon>Bacillati</taxon>
        <taxon>Bacillota</taxon>
        <taxon>Tissierellia</taxon>
        <taxon>Tissierellales</taxon>
        <taxon>Peptoniphilaceae</taxon>
        <taxon>Aedoeadaptatus</taxon>
    </lineage>
</organism>
<dbReference type="GO" id="GO:0016787">
    <property type="term" value="F:hydrolase activity"/>
    <property type="evidence" value="ECO:0007669"/>
    <property type="project" value="UniProtKB-KW"/>
</dbReference>
<accession>A0A448UZW9</accession>
<evidence type="ECO:0000256" key="2">
    <source>
        <dbReference type="PIRSR" id="PIRSR605754-1"/>
    </source>
</evidence>
<name>A0A448UZW9_9FIRM</name>
<feature type="active site" description="Acyl-thioester intermediate" evidence="2">
    <location>
        <position position="281"/>
    </location>
</feature>